<dbReference type="Proteomes" id="UP000327013">
    <property type="component" value="Chromosome 2"/>
</dbReference>
<protein>
    <submittedName>
        <fullName evidence="2">Uncharacterized protein</fullName>
    </submittedName>
</protein>
<gene>
    <name evidence="2" type="ORF">FH972_006098</name>
</gene>
<organism evidence="2 3">
    <name type="scientific">Carpinus fangiana</name>
    <dbReference type="NCBI Taxonomy" id="176857"/>
    <lineage>
        <taxon>Eukaryota</taxon>
        <taxon>Viridiplantae</taxon>
        <taxon>Streptophyta</taxon>
        <taxon>Embryophyta</taxon>
        <taxon>Tracheophyta</taxon>
        <taxon>Spermatophyta</taxon>
        <taxon>Magnoliopsida</taxon>
        <taxon>eudicotyledons</taxon>
        <taxon>Gunneridae</taxon>
        <taxon>Pentapetalae</taxon>
        <taxon>rosids</taxon>
        <taxon>fabids</taxon>
        <taxon>Fagales</taxon>
        <taxon>Betulaceae</taxon>
        <taxon>Carpinus</taxon>
    </lineage>
</organism>
<reference evidence="2 3" key="1">
    <citation type="submission" date="2019-06" db="EMBL/GenBank/DDBJ databases">
        <title>A chromosomal-level reference genome of Carpinus fangiana (Coryloideae, Betulaceae).</title>
        <authorList>
            <person name="Yang X."/>
            <person name="Wang Z."/>
            <person name="Zhang L."/>
            <person name="Hao G."/>
            <person name="Liu J."/>
            <person name="Yang Y."/>
        </authorList>
    </citation>
    <scope>NUCLEOTIDE SEQUENCE [LARGE SCALE GENOMIC DNA]</scope>
    <source>
        <strain evidence="2">Cfa_2016G</strain>
        <tissue evidence="2">Leaf</tissue>
    </source>
</reference>
<name>A0A5N6QRK2_9ROSI</name>
<sequence>MKPGVEEFLCQKVSHQSDSMVLGSTETTMLMLLGFFNFFSSLLLFLDFLWGAMEHMKICPPFGQ</sequence>
<keyword evidence="1" id="KW-0472">Membrane</keyword>
<evidence type="ECO:0000313" key="3">
    <source>
        <dbReference type="Proteomes" id="UP000327013"/>
    </source>
</evidence>
<evidence type="ECO:0000313" key="2">
    <source>
        <dbReference type="EMBL" id="KAE8009674.1"/>
    </source>
</evidence>
<accession>A0A5N6QRK2</accession>
<keyword evidence="1" id="KW-0812">Transmembrane</keyword>
<dbReference type="AlphaFoldDB" id="A0A5N6QRK2"/>
<proteinExistence type="predicted"/>
<evidence type="ECO:0000256" key="1">
    <source>
        <dbReference type="SAM" id="Phobius"/>
    </source>
</evidence>
<keyword evidence="3" id="KW-1185">Reference proteome</keyword>
<keyword evidence="1" id="KW-1133">Transmembrane helix</keyword>
<feature type="transmembrane region" description="Helical" evidence="1">
    <location>
        <begin position="29"/>
        <end position="50"/>
    </location>
</feature>
<dbReference type="EMBL" id="CM017322">
    <property type="protein sequence ID" value="KAE8009674.1"/>
    <property type="molecule type" value="Genomic_DNA"/>
</dbReference>